<sequence length="82" mass="8708">MATADASEFPVPNNVLAVGDIAYDTQSKALGVLMAEYGTLYFLRPLGGGREWDVPKTKVRPATTSDQPSPAVAEANANTLRL</sequence>
<feature type="region of interest" description="Disordered" evidence="1">
    <location>
        <begin position="59"/>
        <end position="82"/>
    </location>
</feature>
<comment type="caution">
    <text evidence="2">The sequence shown here is derived from an EMBL/GenBank/DDBJ whole genome shotgun (WGS) entry which is preliminary data.</text>
</comment>
<gene>
    <name evidence="2" type="ORF">ACFPRH_08355</name>
</gene>
<keyword evidence="3" id="KW-1185">Reference proteome</keyword>
<protein>
    <submittedName>
        <fullName evidence="2">Uncharacterized protein</fullName>
    </submittedName>
</protein>
<reference evidence="3" key="1">
    <citation type="journal article" date="2019" name="Int. J. Syst. Evol. Microbiol.">
        <title>The Global Catalogue of Microorganisms (GCM) 10K type strain sequencing project: providing services to taxonomists for standard genome sequencing and annotation.</title>
        <authorList>
            <consortium name="The Broad Institute Genomics Platform"/>
            <consortium name="The Broad Institute Genome Sequencing Center for Infectious Disease"/>
            <person name="Wu L."/>
            <person name="Ma J."/>
        </authorList>
    </citation>
    <scope>NUCLEOTIDE SEQUENCE [LARGE SCALE GENOMIC DNA]</scope>
    <source>
        <strain evidence="3">PCU 266</strain>
    </source>
</reference>
<dbReference type="RefSeq" id="WP_344476441.1">
    <property type="nucleotide sequence ID" value="NZ_BAAASB010000006.1"/>
</dbReference>
<organism evidence="2 3">
    <name type="scientific">Streptomyces amakusaensis</name>
    <dbReference type="NCBI Taxonomy" id="67271"/>
    <lineage>
        <taxon>Bacteria</taxon>
        <taxon>Bacillati</taxon>
        <taxon>Actinomycetota</taxon>
        <taxon>Actinomycetes</taxon>
        <taxon>Kitasatosporales</taxon>
        <taxon>Streptomycetaceae</taxon>
        <taxon>Streptomyces</taxon>
    </lineage>
</organism>
<evidence type="ECO:0000313" key="2">
    <source>
        <dbReference type="EMBL" id="MFC5151742.1"/>
    </source>
</evidence>
<dbReference type="Proteomes" id="UP001596160">
    <property type="component" value="Unassembled WGS sequence"/>
</dbReference>
<accession>A0ABW0AIA8</accession>
<evidence type="ECO:0000256" key="1">
    <source>
        <dbReference type="SAM" id="MobiDB-lite"/>
    </source>
</evidence>
<proteinExistence type="predicted"/>
<name>A0ABW0AIA8_9ACTN</name>
<dbReference type="EMBL" id="JBHSKP010000004">
    <property type="protein sequence ID" value="MFC5151742.1"/>
    <property type="molecule type" value="Genomic_DNA"/>
</dbReference>
<evidence type="ECO:0000313" key="3">
    <source>
        <dbReference type="Proteomes" id="UP001596160"/>
    </source>
</evidence>